<dbReference type="Proteomes" id="UP001558632">
    <property type="component" value="Unassembled WGS sequence"/>
</dbReference>
<organism evidence="1 2">
    <name type="scientific">Trichinella spiralis</name>
    <name type="common">Trichina worm</name>
    <dbReference type="NCBI Taxonomy" id="6334"/>
    <lineage>
        <taxon>Eukaryota</taxon>
        <taxon>Metazoa</taxon>
        <taxon>Ecdysozoa</taxon>
        <taxon>Nematoda</taxon>
        <taxon>Enoplea</taxon>
        <taxon>Dorylaimia</taxon>
        <taxon>Trichinellida</taxon>
        <taxon>Trichinellidae</taxon>
        <taxon>Trichinella</taxon>
    </lineage>
</organism>
<protein>
    <submittedName>
        <fullName evidence="1">Flavin prenyltransferase UbiX</fullName>
    </submittedName>
</protein>
<name>A0ABR3L2H6_TRISP</name>
<accession>A0ABR3L2H6</accession>
<comment type="caution">
    <text evidence="1">The sequence shown here is derived from an EMBL/GenBank/DDBJ whole genome shotgun (WGS) entry which is preliminary data.</text>
</comment>
<sequence>MERHKLIHTPARATTNAQGPAAYTAKTDVGGRRLDDAPVGAAICRHWRTTPLNKFTYKLVNYFKNFPFTS</sequence>
<evidence type="ECO:0000313" key="1">
    <source>
        <dbReference type="EMBL" id="KAL1245778.1"/>
    </source>
</evidence>
<dbReference type="EMBL" id="JBEUSY010000068">
    <property type="protein sequence ID" value="KAL1245778.1"/>
    <property type="molecule type" value="Genomic_DNA"/>
</dbReference>
<keyword evidence="2" id="KW-1185">Reference proteome</keyword>
<proteinExistence type="predicted"/>
<gene>
    <name evidence="1" type="ORF">TSPI_08433</name>
</gene>
<evidence type="ECO:0000313" key="2">
    <source>
        <dbReference type="Proteomes" id="UP001558632"/>
    </source>
</evidence>
<reference evidence="1 2" key="1">
    <citation type="submission" date="2024-07" db="EMBL/GenBank/DDBJ databases">
        <title>Enhanced genomic and transcriptomic resources for Trichinella pseudospiralis and T. spiralis underpin the discovery of pronounced molecular differences between stages and species.</title>
        <authorList>
            <person name="Pasi K.K."/>
            <person name="La Rosa G."/>
            <person name="Gomez-Morales M.A."/>
            <person name="Tosini F."/>
            <person name="Sumanam S."/>
            <person name="Young N.D."/>
            <person name="Chang B.C."/>
            <person name="Robin G.B."/>
        </authorList>
    </citation>
    <scope>NUCLEOTIDE SEQUENCE [LARGE SCALE GENOMIC DNA]</scope>
    <source>
        <strain evidence="1">ISS534</strain>
    </source>
</reference>